<feature type="region of interest" description="Disordered" evidence="1">
    <location>
        <begin position="1"/>
        <end position="57"/>
    </location>
</feature>
<evidence type="ECO:0000256" key="1">
    <source>
        <dbReference type="SAM" id="MobiDB-lite"/>
    </source>
</evidence>
<reference evidence="2" key="1">
    <citation type="journal article" date="2023" name="G3 (Bethesda)">
        <title>A reference genome for the long-term kleptoplast-retaining sea slug Elysia crispata morphotype clarki.</title>
        <authorList>
            <person name="Eastman K.E."/>
            <person name="Pendleton A.L."/>
            <person name="Shaikh M.A."/>
            <person name="Suttiyut T."/>
            <person name="Ogas R."/>
            <person name="Tomko P."/>
            <person name="Gavelis G."/>
            <person name="Widhalm J.R."/>
            <person name="Wisecaver J.H."/>
        </authorList>
    </citation>
    <scope>NUCLEOTIDE SEQUENCE</scope>
    <source>
        <strain evidence="2">ECLA1</strain>
    </source>
</reference>
<organism evidence="2 3">
    <name type="scientific">Elysia crispata</name>
    <name type="common">lettuce slug</name>
    <dbReference type="NCBI Taxonomy" id="231223"/>
    <lineage>
        <taxon>Eukaryota</taxon>
        <taxon>Metazoa</taxon>
        <taxon>Spiralia</taxon>
        <taxon>Lophotrochozoa</taxon>
        <taxon>Mollusca</taxon>
        <taxon>Gastropoda</taxon>
        <taxon>Heterobranchia</taxon>
        <taxon>Euthyneura</taxon>
        <taxon>Panpulmonata</taxon>
        <taxon>Sacoglossa</taxon>
        <taxon>Placobranchoidea</taxon>
        <taxon>Plakobranchidae</taxon>
        <taxon>Elysia</taxon>
    </lineage>
</organism>
<accession>A0AAE1B4T6</accession>
<protein>
    <submittedName>
        <fullName evidence="2">Uncharacterized protein</fullName>
    </submittedName>
</protein>
<dbReference type="AlphaFoldDB" id="A0AAE1B4T6"/>
<comment type="caution">
    <text evidence="2">The sequence shown here is derived from an EMBL/GenBank/DDBJ whole genome shotgun (WGS) entry which is preliminary data.</text>
</comment>
<evidence type="ECO:0000313" key="2">
    <source>
        <dbReference type="EMBL" id="KAK3799673.1"/>
    </source>
</evidence>
<proteinExistence type="predicted"/>
<gene>
    <name evidence="2" type="ORF">RRG08_020408</name>
</gene>
<dbReference type="EMBL" id="JAWDGP010000544">
    <property type="protein sequence ID" value="KAK3799673.1"/>
    <property type="molecule type" value="Genomic_DNA"/>
</dbReference>
<dbReference type="Proteomes" id="UP001283361">
    <property type="component" value="Unassembled WGS sequence"/>
</dbReference>
<sequence length="108" mass="11548">MERGEGRSEERDGVRRGAERGEGRSEERDGERRGAERGEGRSEERDGVRRGTDLKDSCEQGDEAALLLAFDGAVACYALGLSGTAACLIGLAGRGQNYLITLAAFLRG</sequence>
<keyword evidence="3" id="KW-1185">Reference proteome</keyword>
<evidence type="ECO:0000313" key="3">
    <source>
        <dbReference type="Proteomes" id="UP001283361"/>
    </source>
</evidence>
<name>A0AAE1B4T6_9GAST</name>